<feature type="domain" description="DDE-1" evidence="2">
    <location>
        <begin position="197"/>
        <end position="369"/>
    </location>
</feature>
<protein>
    <submittedName>
        <fullName evidence="3">Pogo transposable element with KRAB domain-like</fullName>
    </submittedName>
</protein>
<dbReference type="InterPro" id="IPR036397">
    <property type="entry name" value="RNaseH_sf"/>
</dbReference>
<dbReference type="AlphaFoldDB" id="A0A3M7RQY8"/>
<dbReference type="Pfam" id="PF03184">
    <property type="entry name" value="DDE_1"/>
    <property type="match status" value="1"/>
</dbReference>
<name>A0A3M7RQY8_BRAPC</name>
<organism evidence="3 4">
    <name type="scientific">Brachionus plicatilis</name>
    <name type="common">Marine rotifer</name>
    <name type="synonym">Brachionus muelleri</name>
    <dbReference type="NCBI Taxonomy" id="10195"/>
    <lineage>
        <taxon>Eukaryota</taxon>
        <taxon>Metazoa</taxon>
        <taxon>Spiralia</taxon>
        <taxon>Gnathifera</taxon>
        <taxon>Rotifera</taxon>
        <taxon>Eurotatoria</taxon>
        <taxon>Monogononta</taxon>
        <taxon>Pseudotrocha</taxon>
        <taxon>Ploima</taxon>
        <taxon>Brachionidae</taxon>
        <taxon>Brachionus</taxon>
    </lineage>
</organism>
<feature type="region of interest" description="Disordered" evidence="1">
    <location>
        <begin position="532"/>
        <end position="574"/>
    </location>
</feature>
<comment type="caution">
    <text evidence="3">The sequence shown here is derived from an EMBL/GenBank/DDBJ whole genome shotgun (WGS) entry which is preliminary data.</text>
</comment>
<dbReference type="GO" id="GO:0003677">
    <property type="term" value="F:DNA binding"/>
    <property type="evidence" value="ECO:0007669"/>
    <property type="project" value="TreeGrafter"/>
</dbReference>
<dbReference type="EMBL" id="REGN01002862">
    <property type="protein sequence ID" value="RNA25757.1"/>
    <property type="molecule type" value="Genomic_DNA"/>
</dbReference>
<evidence type="ECO:0000259" key="2">
    <source>
        <dbReference type="Pfam" id="PF03184"/>
    </source>
</evidence>
<feature type="compositionally biased region" description="Acidic residues" evidence="1">
    <location>
        <begin position="462"/>
        <end position="491"/>
    </location>
</feature>
<sequence>MDSVNRRSYTIGFKRVAIQHYDKTNNKSKTSRNLRVPRPVLIKWIQNREKIFERKLKVNSKRVVDASKQRKPEFSENEDRLFAWFSAKRKEQFKSESNEEIKFKASIGWLRRFMKRKELVLRRISDSGRGIPNDCQNIVQEYIMNVNRIIADNNLQPYEIFNFDESSFYMCSPGNFTIDYKGAKKFYSKSCGKEKVRLSCLMCSSADGIKLPILCVVPRNIQIPNLKLNENMLFIYETKGTFNSVNLKEHYVQRILRPHLLKNQIKKSLIILDRAKCHTQESFKDSLASCGCKLAFIPLSLTNILQPADVCWFKFLKNKYSLHWNNWFLYGQKLLTKYGNIAGPGYKNITDWILDGWLELNPEYISKSFKDCGIGTLNPSDFNSELRKIYQDGIIPPNISVDIRNEIDDFNEVYDSYNTDDEDSISDQEINDYCDSSNYDGKYEDEEDFNESWYVNLEEDYFEEESNDEEIPVYSESETDSDTERDSDENEENKNNLKISSKRKKNKTGFTKNLGKIPKLNAKEGLLSEMQECSKSAKNPATKTSIGSKSQAQSKSSYVSKSSASPQPISNSSSTYSKALLTSKLPVIPSRTLNSPNTLVNQQACALIVID</sequence>
<feature type="region of interest" description="Disordered" evidence="1">
    <location>
        <begin position="417"/>
        <end position="445"/>
    </location>
</feature>
<evidence type="ECO:0000313" key="4">
    <source>
        <dbReference type="Proteomes" id="UP000276133"/>
    </source>
</evidence>
<feature type="compositionally biased region" description="Polar residues" evidence="1">
    <location>
        <begin position="532"/>
        <end position="547"/>
    </location>
</feature>
<dbReference type="GO" id="GO:0005634">
    <property type="term" value="C:nucleus"/>
    <property type="evidence" value="ECO:0007669"/>
    <property type="project" value="TreeGrafter"/>
</dbReference>
<dbReference type="Gene3D" id="3.30.420.10">
    <property type="entry name" value="Ribonuclease H-like superfamily/Ribonuclease H"/>
    <property type="match status" value="1"/>
</dbReference>
<dbReference type="OrthoDB" id="5859790at2759"/>
<dbReference type="Proteomes" id="UP000276133">
    <property type="component" value="Unassembled WGS sequence"/>
</dbReference>
<feature type="compositionally biased region" description="Acidic residues" evidence="1">
    <location>
        <begin position="417"/>
        <end position="432"/>
    </location>
</feature>
<keyword evidence="4" id="KW-1185">Reference proteome</keyword>
<dbReference type="PANTHER" id="PTHR19303:SF73">
    <property type="entry name" value="PROTEIN PDC2"/>
    <property type="match status" value="1"/>
</dbReference>
<proteinExistence type="predicted"/>
<feature type="compositionally biased region" description="Low complexity" evidence="1">
    <location>
        <begin position="548"/>
        <end position="574"/>
    </location>
</feature>
<dbReference type="InterPro" id="IPR004875">
    <property type="entry name" value="DDE_SF_endonuclease_dom"/>
</dbReference>
<dbReference type="PANTHER" id="PTHR19303">
    <property type="entry name" value="TRANSPOSON"/>
    <property type="match status" value="1"/>
</dbReference>
<feature type="region of interest" description="Disordered" evidence="1">
    <location>
        <begin position="462"/>
        <end position="504"/>
    </location>
</feature>
<reference evidence="3 4" key="1">
    <citation type="journal article" date="2018" name="Sci. Rep.">
        <title>Genomic signatures of local adaptation to the degree of environmental predictability in rotifers.</title>
        <authorList>
            <person name="Franch-Gras L."/>
            <person name="Hahn C."/>
            <person name="Garcia-Roger E.M."/>
            <person name="Carmona M.J."/>
            <person name="Serra M."/>
            <person name="Gomez A."/>
        </authorList>
    </citation>
    <scope>NUCLEOTIDE SEQUENCE [LARGE SCALE GENOMIC DNA]</scope>
    <source>
        <strain evidence="3">HYR1</strain>
    </source>
</reference>
<accession>A0A3M7RQY8</accession>
<evidence type="ECO:0000256" key="1">
    <source>
        <dbReference type="SAM" id="MobiDB-lite"/>
    </source>
</evidence>
<evidence type="ECO:0000313" key="3">
    <source>
        <dbReference type="EMBL" id="RNA25757.1"/>
    </source>
</evidence>
<gene>
    <name evidence="3" type="ORF">BpHYR1_038853</name>
</gene>
<dbReference type="InterPro" id="IPR050863">
    <property type="entry name" value="CenT-Element_Derived"/>
</dbReference>